<evidence type="ECO:0000313" key="2">
    <source>
        <dbReference type="EMBL" id="MBC8176002.1"/>
    </source>
</evidence>
<organism evidence="2 3">
    <name type="scientific">Candidatus Desulfacyla euxinica</name>
    <dbReference type="NCBI Taxonomy" id="2841693"/>
    <lineage>
        <taxon>Bacteria</taxon>
        <taxon>Deltaproteobacteria</taxon>
        <taxon>Candidatus Desulfacyla</taxon>
    </lineage>
</organism>
<dbReference type="Proteomes" id="UP000650524">
    <property type="component" value="Unassembled WGS sequence"/>
</dbReference>
<dbReference type="EMBL" id="JACNJD010000068">
    <property type="protein sequence ID" value="MBC8176002.1"/>
    <property type="molecule type" value="Genomic_DNA"/>
</dbReference>
<evidence type="ECO:0000313" key="3">
    <source>
        <dbReference type="Proteomes" id="UP000650524"/>
    </source>
</evidence>
<gene>
    <name evidence="2" type="ORF">H8E19_01250</name>
</gene>
<dbReference type="AlphaFoldDB" id="A0A8J6T3A0"/>
<reference evidence="2 3" key="1">
    <citation type="submission" date="2020-08" db="EMBL/GenBank/DDBJ databases">
        <title>Bridging the membrane lipid divide: bacteria of the FCB group superphylum have the potential to synthesize archaeal ether lipids.</title>
        <authorList>
            <person name="Villanueva L."/>
            <person name="Von Meijenfeldt F.A.B."/>
            <person name="Westbye A.B."/>
            <person name="Yadav S."/>
            <person name="Hopmans E.C."/>
            <person name="Dutilh B.E."/>
            <person name="Sinninghe Damste J.S."/>
        </authorList>
    </citation>
    <scope>NUCLEOTIDE SEQUENCE [LARGE SCALE GENOMIC DNA]</scope>
    <source>
        <strain evidence="2">NIOZ-UU27</strain>
    </source>
</reference>
<name>A0A8J6T3A0_9DELT</name>
<feature type="compositionally biased region" description="Basic and acidic residues" evidence="1">
    <location>
        <begin position="63"/>
        <end position="73"/>
    </location>
</feature>
<protein>
    <submittedName>
        <fullName evidence="2">Uncharacterized protein</fullName>
    </submittedName>
</protein>
<evidence type="ECO:0000256" key="1">
    <source>
        <dbReference type="SAM" id="MobiDB-lite"/>
    </source>
</evidence>
<sequence length="73" mass="8207">MIAKYHVPDTPDTPVMYEMGISQDVGNGGQVCGDVEAVGFSLQNVYKMTYREENSTFEPLNPKQERSQENDGY</sequence>
<comment type="caution">
    <text evidence="2">The sequence shown here is derived from an EMBL/GenBank/DDBJ whole genome shotgun (WGS) entry which is preliminary data.</text>
</comment>
<accession>A0A8J6T3A0</accession>
<proteinExistence type="predicted"/>
<feature type="region of interest" description="Disordered" evidence="1">
    <location>
        <begin position="53"/>
        <end position="73"/>
    </location>
</feature>